<accession>A0A951QJ03</accession>
<gene>
    <name evidence="2" type="ORF">KME60_07140</name>
</gene>
<comment type="caution">
    <text evidence="2">The sequence shown here is derived from an EMBL/GenBank/DDBJ whole genome shotgun (WGS) entry which is preliminary data.</text>
</comment>
<organism evidence="2 3">
    <name type="scientific">Cyanomargarita calcarea GSE-NOS-MK-12-04C</name>
    <dbReference type="NCBI Taxonomy" id="2839659"/>
    <lineage>
        <taxon>Bacteria</taxon>
        <taxon>Bacillati</taxon>
        <taxon>Cyanobacteriota</taxon>
        <taxon>Cyanophyceae</taxon>
        <taxon>Nostocales</taxon>
        <taxon>Cyanomargaritaceae</taxon>
        <taxon>Cyanomargarita</taxon>
    </lineage>
</organism>
<protein>
    <submittedName>
        <fullName evidence="2">Uncharacterized protein</fullName>
    </submittedName>
</protein>
<sequence>MGIMGTVLRTGTGGNDDSSHKRTYQGDHSLSTEATLKPTDDNVITPLNQNNWDSIRTQSVVVSPTYFNKEQAENLRTLAKQKKQEVTQTKRAYKSLKTLEKTDATVHTEHRNYQKTVAKCETDKQRSNASLARKLHQLRPEYVRMGRGIERAEAKADTRIAELRAKIEAAT</sequence>
<proteinExistence type="predicted"/>
<name>A0A951QJ03_9CYAN</name>
<reference evidence="2" key="2">
    <citation type="journal article" date="2022" name="Microbiol. Resour. Announc.">
        <title>Metagenome Sequencing to Explore Phylogenomics of Terrestrial Cyanobacteria.</title>
        <authorList>
            <person name="Ward R.D."/>
            <person name="Stajich J.E."/>
            <person name="Johansen J.R."/>
            <person name="Huntemann M."/>
            <person name="Clum A."/>
            <person name="Foster B."/>
            <person name="Foster B."/>
            <person name="Roux S."/>
            <person name="Palaniappan K."/>
            <person name="Varghese N."/>
            <person name="Mukherjee S."/>
            <person name="Reddy T.B.K."/>
            <person name="Daum C."/>
            <person name="Copeland A."/>
            <person name="Chen I.A."/>
            <person name="Ivanova N.N."/>
            <person name="Kyrpides N.C."/>
            <person name="Shapiro N."/>
            <person name="Eloe-Fadrosh E.A."/>
            <person name="Pietrasiak N."/>
        </authorList>
    </citation>
    <scope>NUCLEOTIDE SEQUENCE</scope>
    <source>
        <strain evidence="2">GSE-NOS-MK-12-04C</strain>
    </source>
</reference>
<reference evidence="2" key="1">
    <citation type="submission" date="2021-05" db="EMBL/GenBank/DDBJ databases">
        <authorList>
            <person name="Pietrasiak N."/>
            <person name="Ward R."/>
            <person name="Stajich J.E."/>
            <person name="Kurbessoian T."/>
        </authorList>
    </citation>
    <scope>NUCLEOTIDE SEQUENCE</scope>
    <source>
        <strain evidence="2">GSE-NOS-MK-12-04C</strain>
    </source>
</reference>
<dbReference type="Proteomes" id="UP000729701">
    <property type="component" value="Unassembled WGS sequence"/>
</dbReference>
<dbReference type="AlphaFoldDB" id="A0A951QJ03"/>
<evidence type="ECO:0000256" key="1">
    <source>
        <dbReference type="SAM" id="MobiDB-lite"/>
    </source>
</evidence>
<evidence type="ECO:0000313" key="3">
    <source>
        <dbReference type="Proteomes" id="UP000729701"/>
    </source>
</evidence>
<dbReference type="EMBL" id="JAHHGZ010000006">
    <property type="protein sequence ID" value="MBW4667209.1"/>
    <property type="molecule type" value="Genomic_DNA"/>
</dbReference>
<evidence type="ECO:0000313" key="2">
    <source>
        <dbReference type="EMBL" id="MBW4667209.1"/>
    </source>
</evidence>
<feature type="region of interest" description="Disordered" evidence="1">
    <location>
        <begin position="1"/>
        <end position="36"/>
    </location>
</feature>